<keyword evidence="3" id="KW-1185">Reference proteome</keyword>
<evidence type="ECO:0000313" key="2">
    <source>
        <dbReference type="EMBL" id="WAW10344.1"/>
    </source>
</evidence>
<name>A0A9E9LZE9_9BURK</name>
<feature type="signal peptide" evidence="1">
    <location>
        <begin position="1"/>
        <end position="23"/>
    </location>
</feature>
<dbReference type="RefSeq" id="WP_269309355.1">
    <property type="nucleotide sequence ID" value="NZ_CP098242.1"/>
</dbReference>
<dbReference type="AlphaFoldDB" id="A0A9E9LZE9"/>
<protein>
    <submittedName>
        <fullName evidence="2">Uncharacterized protein</fullName>
    </submittedName>
</protein>
<reference evidence="2" key="1">
    <citation type="journal article" date="2022" name="Front. Microbiol.">
        <title>New perspectives on an old grouping: The genomic and phenotypic variability of Oxalobacter formigenes and the implications for calcium oxalate stone prevention.</title>
        <authorList>
            <person name="Chmiel J.A."/>
            <person name="Carr C."/>
            <person name="Stuivenberg G.A."/>
            <person name="Venema R."/>
            <person name="Chanyi R.M."/>
            <person name="Al K.F."/>
            <person name="Giguere D."/>
            <person name="Say H."/>
            <person name="Akouris P.P."/>
            <person name="Dominguez Romero S.A."/>
            <person name="Kwong A."/>
            <person name="Tai V."/>
            <person name="Koval S.F."/>
            <person name="Razvi H."/>
            <person name="Bjazevic J."/>
            <person name="Burton J.P."/>
        </authorList>
    </citation>
    <scope>NUCLEOTIDE SEQUENCE</scope>
    <source>
        <strain evidence="2">WoOx3</strain>
    </source>
</reference>
<dbReference type="KEGG" id="ovb:NB640_01370"/>
<dbReference type="EMBL" id="CP098242">
    <property type="protein sequence ID" value="WAW10344.1"/>
    <property type="molecule type" value="Genomic_DNA"/>
</dbReference>
<keyword evidence="1" id="KW-0732">Signal</keyword>
<sequence>MKRILVIFSVLAASAIHLPHVCAKDTARNNTAAPINDSRTSAGTRNTEKIWTIPVKTTPAPIRELTIPAQGESRTAMTLFAKVTPCESAEPVITFIRVAQCYWCCGWTSLKALSFFAVKTQKM</sequence>
<dbReference type="Proteomes" id="UP001156215">
    <property type="component" value="Chromosome"/>
</dbReference>
<accession>A0A9E9LZE9</accession>
<evidence type="ECO:0000256" key="1">
    <source>
        <dbReference type="SAM" id="SignalP"/>
    </source>
</evidence>
<evidence type="ECO:0000313" key="3">
    <source>
        <dbReference type="Proteomes" id="UP001156215"/>
    </source>
</evidence>
<organism evidence="2 3">
    <name type="scientific">Oxalobacter vibrioformis</name>
    <dbReference type="NCBI Taxonomy" id="933080"/>
    <lineage>
        <taxon>Bacteria</taxon>
        <taxon>Pseudomonadati</taxon>
        <taxon>Pseudomonadota</taxon>
        <taxon>Betaproteobacteria</taxon>
        <taxon>Burkholderiales</taxon>
        <taxon>Oxalobacteraceae</taxon>
        <taxon>Oxalobacter</taxon>
    </lineage>
</organism>
<proteinExistence type="predicted"/>
<feature type="chain" id="PRO_5038540850" evidence="1">
    <location>
        <begin position="24"/>
        <end position="123"/>
    </location>
</feature>
<gene>
    <name evidence="2" type="ORF">NB640_01370</name>
</gene>